<dbReference type="InterPro" id="IPR011990">
    <property type="entry name" value="TPR-like_helical_dom_sf"/>
</dbReference>
<feature type="chain" id="PRO_5015996950" evidence="2">
    <location>
        <begin position="19"/>
        <end position="177"/>
    </location>
</feature>
<organism evidence="3 4">
    <name type="scientific">Rhodanobacter denitrificans</name>
    <dbReference type="NCBI Taxonomy" id="666685"/>
    <lineage>
        <taxon>Bacteria</taxon>
        <taxon>Pseudomonadati</taxon>
        <taxon>Pseudomonadota</taxon>
        <taxon>Gammaproteobacteria</taxon>
        <taxon>Lysobacterales</taxon>
        <taxon>Rhodanobacteraceae</taxon>
        <taxon>Rhodanobacter</taxon>
    </lineage>
</organism>
<dbReference type="AlphaFoldDB" id="A0A2W5KNB4"/>
<dbReference type="Proteomes" id="UP000249046">
    <property type="component" value="Unassembled WGS sequence"/>
</dbReference>
<dbReference type="SUPFAM" id="SSF48452">
    <property type="entry name" value="TPR-like"/>
    <property type="match status" value="1"/>
</dbReference>
<reference evidence="3 4" key="1">
    <citation type="submission" date="2017-08" db="EMBL/GenBank/DDBJ databases">
        <title>Infants hospitalized years apart are colonized by the same room-sourced microbial strains.</title>
        <authorList>
            <person name="Brooks B."/>
            <person name="Olm M.R."/>
            <person name="Firek B.A."/>
            <person name="Baker R."/>
            <person name="Thomas B.C."/>
            <person name="Morowitz M.J."/>
            <person name="Banfield J.F."/>
        </authorList>
    </citation>
    <scope>NUCLEOTIDE SEQUENCE [LARGE SCALE GENOMIC DNA]</scope>
    <source>
        <strain evidence="3">S2_005_003_R2_42</strain>
    </source>
</reference>
<evidence type="ECO:0000313" key="3">
    <source>
        <dbReference type="EMBL" id="PZQ18551.1"/>
    </source>
</evidence>
<gene>
    <name evidence="3" type="ORF">DI564_04445</name>
</gene>
<keyword evidence="2" id="KW-0732">Signal</keyword>
<feature type="coiled-coil region" evidence="1">
    <location>
        <begin position="77"/>
        <end position="124"/>
    </location>
</feature>
<name>A0A2W5KNB4_9GAMM</name>
<evidence type="ECO:0000256" key="1">
    <source>
        <dbReference type="SAM" id="Coils"/>
    </source>
</evidence>
<dbReference type="EMBL" id="QFPO01000003">
    <property type="protein sequence ID" value="PZQ18551.1"/>
    <property type="molecule type" value="Genomic_DNA"/>
</dbReference>
<dbReference type="Pfam" id="PF14559">
    <property type="entry name" value="TPR_19"/>
    <property type="match status" value="1"/>
</dbReference>
<protein>
    <submittedName>
        <fullName evidence="3">Uncharacterized protein</fullName>
    </submittedName>
</protein>
<proteinExistence type="predicted"/>
<dbReference type="PROSITE" id="PS51257">
    <property type="entry name" value="PROKAR_LIPOPROTEIN"/>
    <property type="match status" value="1"/>
</dbReference>
<dbReference type="Gene3D" id="1.25.40.10">
    <property type="entry name" value="Tetratricopeptide repeat domain"/>
    <property type="match status" value="1"/>
</dbReference>
<keyword evidence="1" id="KW-0175">Coiled coil</keyword>
<comment type="caution">
    <text evidence="3">The sequence shown here is derived from an EMBL/GenBank/DDBJ whole genome shotgun (WGS) entry which is preliminary data.</text>
</comment>
<evidence type="ECO:0000256" key="2">
    <source>
        <dbReference type="SAM" id="SignalP"/>
    </source>
</evidence>
<sequence length="177" mass="19067">MKTHAPARRFRFTLPAAAAVLLAACAQPPPKAPPPPPPPARDAVAAVRAAGKGDDSVVQVQPLRDPAVDGYLQQAEKAEAEGRLDAAAEAAERALKLAPEAPEILQLLAEIELGRGRLNEAEERAMHSYRLGPRLGGLCARNWQTLVETRELLGDPARKAEAERQVKECRKAPPVRM</sequence>
<accession>A0A2W5KNB4</accession>
<evidence type="ECO:0000313" key="4">
    <source>
        <dbReference type="Proteomes" id="UP000249046"/>
    </source>
</evidence>
<feature type="signal peptide" evidence="2">
    <location>
        <begin position="1"/>
        <end position="18"/>
    </location>
</feature>